<dbReference type="PANTHER" id="PTHR42920:SF5">
    <property type="entry name" value="EAMA DOMAIN-CONTAINING PROTEIN"/>
    <property type="match status" value="1"/>
</dbReference>
<dbReference type="InterPro" id="IPR051258">
    <property type="entry name" value="Diverse_Substrate_Transporter"/>
</dbReference>
<evidence type="ECO:0000313" key="9">
    <source>
        <dbReference type="EMBL" id="PKG27045.1"/>
    </source>
</evidence>
<dbReference type="SUPFAM" id="SSF103481">
    <property type="entry name" value="Multidrug resistance efflux transporter EmrE"/>
    <property type="match status" value="2"/>
</dbReference>
<evidence type="ECO:0000256" key="7">
    <source>
        <dbReference type="SAM" id="Phobius"/>
    </source>
</evidence>
<dbReference type="AlphaFoldDB" id="A0A2N0ZC38"/>
<feature type="domain" description="EamA" evidence="8">
    <location>
        <begin position="150"/>
        <end position="282"/>
    </location>
</feature>
<evidence type="ECO:0000256" key="6">
    <source>
        <dbReference type="ARBA" id="ARBA00023136"/>
    </source>
</evidence>
<dbReference type="Pfam" id="PF00892">
    <property type="entry name" value="EamA"/>
    <property type="match status" value="2"/>
</dbReference>
<feature type="transmembrane region" description="Helical" evidence="7">
    <location>
        <begin position="182"/>
        <end position="202"/>
    </location>
</feature>
<keyword evidence="3" id="KW-1003">Cell membrane</keyword>
<keyword evidence="5 7" id="KW-1133">Transmembrane helix</keyword>
<dbReference type="Proteomes" id="UP000233343">
    <property type="component" value="Unassembled WGS sequence"/>
</dbReference>
<keyword evidence="6 7" id="KW-0472">Membrane</keyword>
<feature type="transmembrane region" description="Helical" evidence="7">
    <location>
        <begin position="214"/>
        <end position="232"/>
    </location>
</feature>
<evidence type="ECO:0000256" key="1">
    <source>
        <dbReference type="ARBA" id="ARBA00004651"/>
    </source>
</evidence>
<gene>
    <name evidence="9" type="ORF">CWS20_20435</name>
</gene>
<dbReference type="EMBL" id="PISD01000050">
    <property type="protein sequence ID" value="PKG27045.1"/>
    <property type="molecule type" value="Genomic_DNA"/>
</dbReference>
<evidence type="ECO:0000256" key="5">
    <source>
        <dbReference type="ARBA" id="ARBA00022989"/>
    </source>
</evidence>
<feature type="transmembrane region" description="Helical" evidence="7">
    <location>
        <begin position="239"/>
        <end position="261"/>
    </location>
</feature>
<feature type="transmembrane region" description="Helical" evidence="7">
    <location>
        <begin position="67"/>
        <end position="86"/>
    </location>
</feature>
<dbReference type="InterPro" id="IPR000620">
    <property type="entry name" value="EamA_dom"/>
</dbReference>
<feature type="transmembrane region" description="Helical" evidence="7">
    <location>
        <begin position="267"/>
        <end position="287"/>
    </location>
</feature>
<evidence type="ECO:0000256" key="3">
    <source>
        <dbReference type="ARBA" id="ARBA00022475"/>
    </source>
</evidence>
<evidence type="ECO:0000256" key="4">
    <source>
        <dbReference type="ARBA" id="ARBA00022692"/>
    </source>
</evidence>
<feature type="transmembrane region" description="Helical" evidence="7">
    <location>
        <begin position="151"/>
        <end position="170"/>
    </location>
</feature>
<keyword evidence="4 7" id="KW-0812">Transmembrane</keyword>
<reference evidence="9 10" key="1">
    <citation type="journal article" date="2010" name="Int. J. Syst. Evol. Microbiol.">
        <title>Bacillus horneckiae sp. nov., isolated from a spacecraft-assembly clean room.</title>
        <authorList>
            <person name="Vaishampayan P."/>
            <person name="Probst A."/>
            <person name="Krishnamurthi S."/>
            <person name="Ghosh S."/>
            <person name="Osman S."/>
            <person name="McDowall A."/>
            <person name="Ruckmani A."/>
            <person name="Mayilraj S."/>
            <person name="Venkateswaran K."/>
        </authorList>
    </citation>
    <scope>NUCLEOTIDE SEQUENCE [LARGE SCALE GENOMIC DNA]</scope>
    <source>
        <strain evidence="10">1PO1SC</strain>
    </source>
</reference>
<dbReference type="RefSeq" id="WP_066199144.1">
    <property type="nucleotide sequence ID" value="NZ_CP194732.1"/>
</dbReference>
<protein>
    <submittedName>
        <fullName evidence="9">EamA family transporter</fullName>
    </submittedName>
</protein>
<dbReference type="InterPro" id="IPR037185">
    <property type="entry name" value="EmrE-like"/>
</dbReference>
<comment type="subcellular location">
    <subcellularLocation>
        <location evidence="1">Cell membrane</location>
        <topology evidence="1">Multi-pass membrane protein</topology>
    </subcellularLocation>
</comment>
<dbReference type="GO" id="GO:0005886">
    <property type="term" value="C:plasma membrane"/>
    <property type="evidence" value="ECO:0007669"/>
    <property type="project" value="UniProtKB-SubCell"/>
</dbReference>
<evidence type="ECO:0000256" key="2">
    <source>
        <dbReference type="ARBA" id="ARBA00007362"/>
    </source>
</evidence>
<feature type="transmembrane region" description="Helical" evidence="7">
    <location>
        <begin position="124"/>
        <end position="145"/>
    </location>
</feature>
<organism evidence="9 10">
    <name type="scientific">Cytobacillus horneckiae</name>
    <dbReference type="NCBI Taxonomy" id="549687"/>
    <lineage>
        <taxon>Bacteria</taxon>
        <taxon>Bacillati</taxon>
        <taxon>Bacillota</taxon>
        <taxon>Bacilli</taxon>
        <taxon>Bacillales</taxon>
        <taxon>Bacillaceae</taxon>
        <taxon>Cytobacillus</taxon>
    </lineage>
</organism>
<accession>A0A2N0ZC38</accession>
<keyword evidence="10" id="KW-1185">Reference proteome</keyword>
<feature type="transmembrane region" description="Helical" evidence="7">
    <location>
        <begin position="39"/>
        <end position="55"/>
    </location>
</feature>
<sequence length="305" mass="33004">MNQWIYPLAVFLGGACFGVLSTFVKLAYGEGFVLAEVSGSQFIAGTLLIWLLLLFTKKKKISVKRFLFIALSGIPMGLTGIFYYQSLQTLEASLAIIFLFQFVWIGTLLEYLIDHKKPTNQKLIAIFILLIGSILAAGVLTNGFSNLSLSGVAWGLLSACSFSAFAYISGTVGRELPPIQRSAIFALGGLLITMVIFPPVFLFDLQTVTAIAPYGLFLGLFGVMLPPLLFAIGMPHVGAGLGTILTSSELPVALFMSLVFLGENLQLVQWIGVCIIIVGIIFGNFPVSKRKERSITETSEKLNAS</sequence>
<dbReference type="PANTHER" id="PTHR42920">
    <property type="entry name" value="OS03G0707200 PROTEIN-RELATED"/>
    <property type="match status" value="1"/>
</dbReference>
<feature type="domain" description="EamA" evidence="8">
    <location>
        <begin position="8"/>
        <end position="136"/>
    </location>
</feature>
<evidence type="ECO:0000259" key="8">
    <source>
        <dbReference type="Pfam" id="PF00892"/>
    </source>
</evidence>
<name>A0A2N0ZC38_9BACI</name>
<comment type="similarity">
    <text evidence="2">Belongs to the EamA transporter family.</text>
</comment>
<comment type="caution">
    <text evidence="9">The sequence shown here is derived from an EMBL/GenBank/DDBJ whole genome shotgun (WGS) entry which is preliminary data.</text>
</comment>
<feature type="transmembrane region" description="Helical" evidence="7">
    <location>
        <begin position="92"/>
        <end position="112"/>
    </location>
</feature>
<proteinExistence type="inferred from homology"/>
<evidence type="ECO:0000313" key="10">
    <source>
        <dbReference type="Proteomes" id="UP000233343"/>
    </source>
</evidence>